<dbReference type="Gene3D" id="2.60.40.10">
    <property type="entry name" value="Immunoglobulins"/>
    <property type="match status" value="4"/>
</dbReference>
<organism evidence="27 28">
    <name type="scientific">Ovis aries</name>
    <name type="common">Sheep</name>
    <dbReference type="NCBI Taxonomy" id="9940"/>
    <lineage>
        <taxon>Eukaryota</taxon>
        <taxon>Metazoa</taxon>
        <taxon>Chordata</taxon>
        <taxon>Craniata</taxon>
        <taxon>Vertebrata</taxon>
        <taxon>Euteleostomi</taxon>
        <taxon>Mammalia</taxon>
        <taxon>Eutheria</taxon>
        <taxon>Laurasiatheria</taxon>
        <taxon>Artiodactyla</taxon>
        <taxon>Ruminantia</taxon>
        <taxon>Pecora</taxon>
        <taxon>Bovidae</taxon>
        <taxon>Caprinae</taxon>
        <taxon>Ovis</taxon>
    </lineage>
</organism>
<comment type="subcellular location">
    <subcellularLocation>
        <location evidence="1">Cell membrane</location>
        <topology evidence="1">Single-pass type I membrane protein</topology>
    </subcellularLocation>
</comment>
<dbReference type="InterPro" id="IPR015373">
    <property type="entry name" value="Interferon/interleukin_rcp_dom"/>
</dbReference>
<dbReference type="InterPro" id="IPR036116">
    <property type="entry name" value="FN3_sf"/>
</dbReference>
<evidence type="ECO:0000256" key="15">
    <source>
        <dbReference type="ARBA" id="ARBA00054089"/>
    </source>
</evidence>
<evidence type="ECO:0000256" key="9">
    <source>
        <dbReference type="ARBA" id="ARBA00022989"/>
    </source>
</evidence>
<evidence type="ECO:0000256" key="5">
    <source>
        <dbReference type="ARBA" id="ARBA00022692"/>
    </source>
</evidence>
<evidence type="ECO:0000256" key="22">
    <source>
        <dbReference type="ARBA" id="ARBA00081807"/>
    </source>
</evidence>
<dbReference type="Pfam" id="PF01108">
    <property type="entry name" value="Tissue_fac"/>
    <property type="match status" value="2"/>
</dbReference>
<dbReference type="PANTHER" id="PTHR20859">
    <property type="entry name" value="INTERFERON/INTERLEUKIN RECEPTOR"/>
    <property type="match status" value="1"/>
</dbReference>
<sequence length="1096" mass="120698">MTGARRWAPLLLCLLQSAPGRPLLAPPQNVTLLSRNFSVYLTWLPGPGNPQNVTYFVAYQSFVPPRRWRRVKACAGTKELVCSLMCLEKQDLCNKFKGRVQAVSPSARSPWVESKSMDYFFEVEPAPPVLVFSQTEEILIVNATYQLPHCVPQPDLNYEVDFWKEGTKNKTQFPATPHGQPVQIPLQPDTRGHHCLSARTIYTYGNPKYSEFSEPTCFFLEAPGSTRALLLLLPLLLPLLLAVALGPVMWKTFRGNPWLQQTEMPQALNFSGHRLHGAAFQPSGPECLHDLILCPQKEVTRRVRLTSRVRAPAPVQARPEKDSAEEDGENTDEEDPDPGVIFQPYVEPPPFLGQEPQSPGPAEAGGPWTPLVQGEGSSTCSSSGRSWASTAGSSSPWDEAGSSGYLAKKGPGQGLGREEHQKPLPPPEDSSSLGEPPKDNLSSWTSWGLSSPGLNLVPGEPPVSLRTLTFCWDSSPEDDEGEEEEEEEGWRESESEHSSAGSWGAKSLQRTEVRPLGHYLARFQSPKAQAHITEDTSDLLQHVKFQSSNFENILTWDGKLESAPDTVYSVQYKTYGEGEWLEKEGCQRITWKSCNLTVETSNLTELYYARVTAIDGAGRSATKMTNRFSPLQDTNIKPPDVTCIPKVRSIQMTVHPPYTVIRARNGHQLTLENIFQDLRYHFNLHINHTYQMHVEEKERKFEFFGLTPDTEFHGSVMICIPNLFKESAPYRCQVKTLPDRTWTYSFSGAFLFSMGFLVAGLCYLSYRYITKSPPPPSSLDVQPILPFQPLWFIQEHTLIPVFDRSSSGGLAQPVQYSKVKVSDPTEPLGHPPRHGLPEVAYLGQPDLPVLRPSGGPPHQALPTLSYAPQAAPEGRPSSYAPQGTLEAKPPSYTPQAVSEAQLPSYTPQATPDSWPPSYGMCGEESGRDSPPVTRFGPKHLGTKGQLQKEVPAGSCSPGGLSLQGVTPLAMEDPQEAKSSHQHLGVHTDSDSDSDTIGQREPGTRSSLKGQLPLLSSVQIEGHPGCLPLQTPSLPCSPTDEGPSRWGLLESLVCPSDEDPASKTEAESPGLQAPDLESPTELDSLFRGLALTVQWES</sequence>
<feature type="domain" description="Fibronectin type-III" evidence="26">
    <location>
        <begin position="26"/>
        <end position="126"/>
    </location>
</feature>
<dbReference type="GO" id="GO:0005886">
    <property type="term" value="C:plasma membrane"/>
    <property type="evidence" value="ECO:0007669"/>
    <property type="project" value="UniProtKB-SubCell"/>
</dbReference>
<evidence type="ECO:0000256" key="2">
    <source>
        <dbReference type="ARBA" id="ARBA00005399"/>
    </source>
</evidence>
<feature type="region of interest" description="Disordered" evidence="23">
    <location>
        <begin position="849"/>
        <end position="1080"/>
    </location>
</feature>
<evidence type="ECO:0000256" key="16">
    <source>
        <dbReference type="ARBA" id="ARBA00055421"/>
    </source>
</evidence>
<dbReference type="FunFam" id="2.60.40.10:FF:001357">
    <property type="entry name" value="Interferon lambda receptor 1"/>
    <property type="match status" value="1"/>
</dbReference>
<evidence type="ECO:0000259" key="26">
    <source>
        <dbReference type="PROSITE" id="PS50853"/>
    </source>
</evidence>
<dbReference type="EMBL" id="JAEMGP010000002">
    <property type="protein sequence ID" value="KAG5214313.1"/>
    <property type="molecule type" value="Genomic_DNA"/>
</dbReference>
<dbReference type="InterPro" id="IPR013783">
    <property type="entry name" value="Ig-like_fold"/>
</dbReference>
<dbReference type="GO" id="GO:0004896">
    <property type="term" value="F:cytokine receptor activity"/>
    <property type="evidence" value="ECO:0007669"/>
    <property type="project" value="TreeGrafter"/>
</dbReference>
<evidence type="ECO:0000256" key="8">
    <source>
        <dbReference type="ARBA" id="ARBA00022843"/>
    </source>
</evidence>
<keyword evidence="12" id="KW-1015">Disulfide bond</keyword>
<dbReference type="PROSITE" id="PS50853">
    <property type="entry name" value="FN3"/>
    <property type="match status" value="1"/>
</dbReference>
<evidence type="ECO:0000256" key="20">
    <source>
        <dbReference type="ARBA" id="ARBA00077895"/>
    </source>
</evidence>
<evidence type="ECO:0000256" key="21">
    <source>
        <dbReference type="ARBA" id="ARBA00080949"/>
    </source>
</evidence>
<evidence type="ECO:0000256" key="4">
    <source>
        <dbReference type="ARBA" id="ARBA00022553"/>
    </source>
</evidence>
<evidence type="ECO:0000313" key="28">
    <source>
        <dbReference type="Proteomes" id="UP000664991"/>
    </source>
</evidence>
<dbReference type="PANTHER" id="PTHR20859:SF53">
    <property type="entry name" value="INTERLEUKIN-22 RECEPTOR SUBUNIT ALPHA-1"/>
    <property type="match status" value="1"/>
</dbReference>
<name>A0A836D6F8_SHEEP</name>
<comment type="subunit">
    <text evidence="17">Heterodimer with IL10RB.</text>
</comment>
<dbReference type="GO" id="GO:0051607">
    <property type="term" value="P:defense response to virus"/>
    <property type="evidence" value="ECO:0007669"/>
    <property type="project" value="UniProtKB-KW"/>
</dbReference>
<feature type="compositionally biased region" description="Acidic residues" evidence="23">
    <location>
        <begin position="475"/>
        <end position="489"/>
    </location>
</feature>
<keyword evidence="11 24" id="KW-0472">Membrane</keyword>
<dbReference type="Pfam" id="PF09294">
    <property type="entry name" value="Interfer-bind"/>
    <property type="match status" value="1"/>
</dbReference>
<evidence type="ECO:0000256" key="11">
    <source>
        <dbReference type="ARBA" id="ARBA00023136"/>
    </source>
</evidence>
<feature type="compositionally biased region" description="Polar residues" evidence="23">
    <location>
        <begin position="1003"/>
        <end position="1018"/>
    </location>
</feature>
<evidence type="ECO:0000256" key="7">
    <source>
        <dbReference type="ARBA" id="ARBA00022737"/>
    </source>
</evidence>
<keyword evidence="8" id="KW-0832">Ubl conjugation</keyword>
<feature type="compositionally biased region" description="Polar residues" evidence="23">
    <location>
        <begin position="893"/>
        <end position="911"/>
    </location>
</feature>
<dbReference type="SUPFAM" id="SSF49265">
    <property type="entry name" value="Fibronectin type III"/>
    <property type="match status" value="4"/>
</dbReference>
<evidence type="ECO:0000256" key="10">
    <source>
        <dbReference type="ARBA" id="ARBA00023118"/>
    </source>
</evidence>
<feature type="region of interest" description="Disordered" evidence="23">
    <location>
        <begin position="305"/>
        <end position="446"/>
    </location>
</feature>
<comment type="function">
    <text evidence="16">Component of the receptor for IL20, IL22 and IL24. Component of IL22 receptor formed by IL22RA1 and IL10RB enabling IL22 signaling via JAK/STAT pathways. IL22 also induces activation of MAPK1/MAPK3 and Akt kinases pathways. Component of one of the receptor for IL20 and IL24 formed by IL22RA1 and IL20RB also signaling through STATs activation. Mediates IL24 antiangiogenic activity as well as IL24 inhibitory effect on endothelial cell tube formation and differentiation.</text>
</comment>
<feature type="compositionally biased region" description="Acidic residues" evidence="23">
    <location>
        <begin position="323"/>
        <end position="337"/>
    </location>
</feature>
<evidence type="ECO:0000256" key="24">
    <source>
        <dbReference type="SAM" id="Phobius"/>
    </source>
</evidence>
<feature type="chain" id="PRO_5032872119" description="Interferon lambda receptor 1" evidence="25">
    <location>
        <begin position="21"/>
        <end position="1096"/>
    </location>
</feature>
<evidence type="ECO:0000256" key="1">
    <source>
        <dbReference type="ARBA" id="ARBA00004251"/>
    </source>
</evidence>
<keyword evidence="13" id="KW-0675">Receptor</keyword>
<keyword evidence="9 24" id="KW-1133">Transmembrane helix</keyword>
<dbReference type="FunFam" id="2.60.40.10:FF:001235">
    <property type="entry name" value="Interferon lambda receptor 1"/>
    <property type="match status" value="1"/>
</dbReference>
<evidence type="ECO:0000256" key="14">
    <source>
        <dbReference type="ARBA" id="ARBA00023180"/>
    </source>
</evidence>
<feature type="transmembrane region" description="Helical" evidence="24">
    <location>
        <begin position="228"/>
        <end position="250"/>
    </location>
</feature>
<accession>A0A836D6F8</accession>
<evidence type="ECO:0000256" key="3">
    <source>
        <dbReference type="ARBA" id="ARBA00022475"/>
    </source>
</evidence>
<evidence type="ECO:0000256" key="19">
    <source>
        <dbReference type="ARBA" id="ARBA00073656"/>
    </source>
</evidence>
<evidence type="ECO:0000256" key="13">
    <source>
        <dbReference type="ARBA" id="ARBA00023170"/>
    </source>
</evidence>
<evidence type="ECO:0000256" key="6">
    <source>
        <dbReference type="ARBA" id="ARBA00022729"/>
    </source>
</evidence>
<comment type="caution">
    <text evidence="27">The sequence shown here is derived from an EMBL/GenBank/DDBJ whole genome shotgun (WGS) entry which is preliminary data.</text>
</comment>
<feature type="region of interest" description="Disordered" evidence="23">
    <location>
        <begin position="472"/>
        <end position="507"/>
    </location>
</feature>
<feature type="signal peptide" evidence="25">
    <location>
        <begin position="1"/>
        <end position="20"/>
    </location>
</feature>
<dbReference type="FunFam" id="2.60.40.10:FF:000348">
    <property type="entry name" value="Interleukin 20 receptor subunit alpha"/>
    <property type="match status" value="1"/>
</dbReference>
<comment type="function">
    <text evidence="15">The IFNLR1/IL10RB dimer is a receptor for the cytokine ligands IFNL2 and IFNL3 and mediates their antiviral activity. The ligand/receptor complex stimulate the activation of the JAK/STAT signaling pathway leading to the expression of IFN-stimulated genes (ISG), which contribute to the antiviral state. Determines the cell type specificity of the lambda interferon action. Shows a more restricted pattern of expression in the epithelial tissues thereby limiting responses to lambda interferons primarily to epithelial cells of the respiratory, gastrointestinal, and reproductive tracts. Seems not to be essential for early virus-activated host defense in vaginal infection, but plays an important role in Toll-like receptor (TLR)-induced antiviral defense. Plays a significant role in the antiviral immune defense in the intestinal epithelium.</text>
</comment>
<reference evidence="27 28" key="1">
    <citation type="submission" date="2020-12" db="EMBL/GenBank/DDBJ databases">
        <title>De novo assembly of Tibetan sheep genome.</title>
        <authorList>
            <person name="Li X."/>
        </authorList>
    </citation>
    <scope>NUCLEOTIDE SEQUENCE [LARGE SCALE GENOMIC DNA]</scope>
    <source>
        <tissue evidence="27">Heart</tissue>
    </source>
</reference>
<proteinExistence type="inferred from homology"/>
<evidence type="ECO:0000256" key="18">
    <source>
        <dbReference type="ARBA" id="ARBA00071143"/>
    </source>
</evidence>
<dbReference type="AlphaFoldDB" id="A0A836D6F8"/>
<keyword evidence="4" id="KW-0597">Phosphoprotein</keyword>
<feature type="compositionally biased region" description="Low complexity" evidence="23">
    <location>
        <begin position="374"/>
        <end position="395"/>
    </location>
</feature>
<evidence type="ECO:0000256" key="23">
    <source>
        <dbReference type="SAM" id="MobiDB-lite"/>
    </source>
</evidence>
<keyword evidence="14" id="KW-0325">Glycoprotein</keyword>
<comment type="similarity">
    <text evidence="2">Belongs to the type II cytokine receptor family.</text>
</comment>
<dbReference type="InterPro" id="IPR003961">
    <property type="entry name" value="FN3_dom"/>
</dbReference>
<keyword evidence="10" id="KW-0051">Antiviral defense</keyword>
<keyword evidence="7" id="KW-0677">Repeat</keyword>
<evidence type="ECO:0000256" key="17">
    <source>
        <dbReference type="ARBA" id="ARBA00066090"/>
    </source>
</evidence>
<protein>
    <recommendedName>
        <fullName evidence="19">Interferon lambda receptor 1</fullName>
    </recommendedName>
    <alternativeName>
        <fullName evidence="20">Cytokine receptor class-II member 12</fullName>
    </alternativeName>
    <alternativeName>
        <fullName evidence="22">Cytokine receptor family 2 member 12</fullName>
    </alternativeName>
    <alternativeName>
        <fullName evidence="18">Interleukin-22 receptor subunit alpha-1</fullName>
    </alternativeName>
    <alternativeName>
        <fullName evidence="21">Interleukin-28 receptor subunit alpha</fullName>
    </alternativeName>
</protein>
<dbReference type="FunFam" id="2.60.40.10:FF:001465">
    <property type="entry name" value="Interleukin-22 receptor subunit alpha-1"/>
    <property type="match status" value="1"/>
</dbReference>
<dbReference type="Proteomes" id="UP000664991">
    <property type="component" value="Unassembled WGS sequence"/>
</dbReference>
<keyword evidence="5 24" id="KW-0812">Transmembrane</keyword>
<gene>
    <name evidence="27" type="ORF">JEQ12_010099</name>
</gene>
<evidence type="ECO:0000256" key="25">
    <source>
        <dbReference type="SAM" id="SignalP"/>
    </source>
</evidence>
<dbReference type="InterPro" id="IPR050650">
    <property type="entry name" value="Type-II_Cytokine-TF_Rcpt"/>
</dbReference>
<keyword evidence="6 25" id="KW-0732">Signal</keyword>
<evidence type="ECO:0000256" key="12">
    <source>
        <dbReference type="ARBA" id="ARBA00023157"/>
    </source>
</evidence>
<keyword evidence="3" id="KW-1003">Cell membrane</keyword>
<evidence type="ECO:0000313" key="27">
    <source>
        <dbReference type="EMBL" id="KAG5214313.1"/>
    </source>
</evidence>